<organism evidence="3 4">
    <name type="scientific">Micromonospora azadirachtae</name>
    <dbReference type="NCBI Taxonomy" id="1970735"/>
    <lineage>
        <taxon>Bacteria</taxon>
        <taxon>Bacillati</taxon>
        <taxon>Actinomycetota</taxon>
        <taxon>Actinomycetes</taxon>
        <taxon>Micromonosporales</taxon>
        <taxon>Micromonosporaceae</taxon>
        <taxon>Micromonospora</taxon>
    </lineage>
</organism>
<evidence type="ECO:0000313" key="4">
    <source>
        <dbReference type="Proteomes" id="UP001597053"/>
    </source>
</evidence>
<dbReference type="EMBL" id="JBHTHM010001987">
    <property type="protein sequence ID" value="MFD0787416.1"/>
    <property type="molecule type" value="Genomic_DNA"/>
</dbReference>
<dbReference type="GO" id="GO:0006508">
    <property type="term" value="P:proteolysis"/>
    <property type="evidence" value="ECO:0007669"/>
    <property type="project" value="UniProtKB-KW"/>
</dbReference>
<evidence type="ECO:0000313" key="3">
    <source>
        <dbReference type="EMBL" id="MFD0787416.1"/>
    </source>
</evidence>
<keyword evidence="3" id="KW-0378">Hydrolase</keyword>
<dbReference type="InterPro" id="IPR004176">
    <property type="entry name" value="Clp_R_N"/>
</dbReference>
<dbReference type="InterPro" id="IPR036628">
    <property type="entry name" value="Clp_N_dom_sf"/>
</dbReference>
<sequence length="38" mass="4466">MFERFTDRAREVVRRARDEARAEGQRPVGTEHLLLALL</sequence>
<evidence type="ECO:0000259" key="2">
    <source>
        <dbReference type="PROSITE" id="PS51903"/>
    </source>
</evidence>
<keyword evidence="1" id="KW-0677">Repeat</keyword>
<dbReference type="Pfam" id="PF02861">
    <property type="entry name" value="Clp_N"/>
    <property type="match status" value="1"/>
</dbReference>
<reference evidence="4" key="1">
    <citation type="journal article" date="2019" name="Int. J. Syst. Evol. Microbiol.">
        <title>The Global Catalogue of Microorganisms (GCM) 10K type strain sequencing project: providing services to taxonomists for standard genome sequencing and annotation.</title>
        <authorList>
            <consortium name="The Broad Institute Genomics Platform"/>
            <consortium name="The Broad Institute Genome Sequencing Center for Infectious Disease"/>
            <person name="Wu L."/>
            <person name="Ma J."/>
        </authorList>
    </citation>
    <scope>NUCLEOTIDE SEQUENCE [LARGE SCALE GENOMIC DNA]</scope>
    <source>
        <strain evidence="4">JCM 32148</strain>
    </source>
</reference>
<keyword evidence="4" id="KW-1185">Reference proteome</keyword>
<dbReference type="GO" id="GO:0008233">
    <property type="term" value="F:peptidase activity"/>
    <property type="evidence" value="ECO:0007669"/>
    <property type="project" value="UniProtKB-KW"/>
</dbReference>
<dbReference type="Gene3D" id="1.10.1780.10">
    <property type="entry name" value="Clp, N-terminal domain"/>
    <property type="match status" value="1"/>
</dbReference>
<name>A0ABW3AA01_9ACTN</name>
<evidence type="ECO:0000256" key="1">
    <source>
        <dbReference type="PROSITE-ProRule" id="PRU01251"/>
    </source>
</evidence>
<dbReference type="Proteomes" id="UP001597053">
    <property type="component" value="Unassembled WGS sequence"/>
</dbReference>
<dbReference type="PROSITE" id="PS51903">
    <property type="entry name" value="CLP_R"/>
    <property type="match status" value="1"/>
</dbReference>
<keyword evidence="3" id="KW-0645">Protease</keyword>
<comment type="caution">
    <text evidence="3">The sequence shown here is derived from an EMBL/GenBank/DDBJ whole genome shotgun (WGS) entry which is preliminary data.</text>
</comment>
<gene>
    <name evidence="3" type="ORF">ACFQZ8_26230</name>
</gene>
<proteinExistence type="predicted"/>
<accession>A0ABW3AA01</accession>
<feature type="non-terminal residue" evidence="3">
    <location>
        <position position="38"/>
    </location>
</feature>
<feature type="domain" description="Clp R" evidence="2">
    <location>
        <begin position="2"/>
        <end position="38"/>
    </location>
</feature>
<protein>
    <submittedName>
        <fullName evidence="3">Clp protease N-terminal domain-containing protein</fullName>
    </submittedName>
</protein>
<dbReference type="SUPFAM" id="SSF81923">
    <property type="entry name" value="Double Clp-N motif"/>
    <property type="match status" value="1"/>
</dbReference>